<evidence type="ECO:0000313" key="2">
    <source>
        <dbReference type="EMBL" id="KYF90925.1"/>
    </source>
</evidence>
<proteinExistence type="predicted"/>
<evidence type="ECO:0000256" key="1">
    <source>
        <dbReference type="SAM" id="MobiDB-lite"/>
    </source>
</evidence>
<organism evidence="2 3">
    <name type="scientific">Sorangium cellulosum</name>
    <name type="common">Polyangium cellulosum</name>
    <dbReference type="NCBI Taxonomy" id="56"/>
    <lineage>
        <taxon>Bacteria</taxon>
        <taxon>Pseudomonadati</taxon>
        <taxon>Myxococcota</taxon>
        <taxon>Polyangia</taxon>
        <taxon>Polyangiales</taxon>
        <taxon>Polyangiaceae</taxon>
        <taxon>Sorangium</taxon>
    </lineage>
</organism>
<comment type="caution">
    <text evidence="2">The sequence shown here is derived from an EMBL/GenBank/DDBJ whole genome shotgun (WGS) entry which is preliminary data.</text>
</comment>
<gene>
    <name evidence="2" type="ORF">BE18_05435</name>
</gene>
<reference evidence="2 3" key="1">
    <citation type="submission" date="2014-02" db="EMBL/GenBank/DDBJ databases">
        <title>The small core and large imbalanced accessory genome model reveals a collaborative survival strategy of Sorangium cellulosum strains in nature.</title>
        <authorList>
            <person name="Han K."/>
            <person name="Peng R."/>
            <person name="Blom J."/>
            <person name="Li Y.-Z."/>
        </authorList>
    </citation>
    <scope>NUCLEOTIDE SEQUENCE [LARGE SCALE GENOMIC DNA]</scope>
    <source>
        <strain evidence="2 3">So0149</strain>
    </source>
</reference>
<dbReference type="AlphaFoldDB" id="A0A150SEP2"/>
<feature type="region of interest" description="Disordered" evidence="1">
    <location>
        <begin position="239"/>
        <end position="261"/>
    </location>
</feature>
<sequence length="261" mass="29360">MDESGLPADDASTAIDDRTAVVDMPSSQWVLSDVVARDGVEGVSGAHGVHTYWTQIGTSGDGVYHRDERLDLGYRRVTTTTLGQDEDGVSAMSVEEVDYRNEDIYRRGLAARSTLRDGDGMLYTVEEIEHLATDLAQIAANGWFFPRETERRSAFYEGTTDDPAAVHKHTREMRFYDEDGDLTDVFSYGEEGTSADDVHHHIDYERDDAMADVSRTRGRWTARNRASIRMRRCAPLESAWTEAPRSGSHSAKRRSREKTCR</sequence>
<accession>A0A150SEP2</accession>
<feature type="compositionally biased region" description="Basic residues" evidence="1">
    <location>
        <begin position="250"/>
        <end position="261"/>
    </location>
</feature>
<evidence type="ECO:0000313" key="3">
    <source>
        <dbReference type="Proteomes" id="UP000075515"/>
    </source>
</evidence>
<name>A0A150SEP2_SORCE</name>
<dbReference type="Proteomes" id="UP000075515">
    <property type="component" value="Unassembled WGS sequence"/>
</dbReference>
<dbReference type="EMBL" id="JEMC01002082">
    <property type="protein sequence ID" value="KYF90925.1"/>
    <property type="molecule type" value="Genomic_DNA"/>
</dbReference>
<protein>
    <submittedName>
        <fullName evidence="2">Uncharacterized protein</fullName>
    </submittedName>
</protein>